<dbReference type="Gene3D" id="3.40.50.720">
    <property type="entry name" value="NAD(P)-binding Rossmann-like Domain"/>
    <property type="match status" value="1"/>
</dbReference>
<dbReference type="SUPFAM" id="SSF51735">
    <property type="entry name" value="NAD(P)-binding Rossmann-fold domains"/>
    <property type="match status" value="1"/>
</dbReference>
<dbReference type="EMBL" id="QFFG01000003">
    <property type="protein sequence ID" value="PWG05148.1"/>
    <property type="molecule type" value="Genomic_DNA"/>
</dbReference>
<evidence type="ECO:0000313" key="2">
    <source>
        <dbReference type="EMBL" id="PWG05148.1"/>
    </source>
</evidence>
<dbReference type="Proteomes" id="UP000245670">
    <property type="component" value="Unassembled WGS sequence"/>
</dbReference>
<feature type="domain" description="NmrA-like" evidence="1">
    <location>
        <begin position="35"/>
        <end position="230"/>
    </location>
</feature>
<reference evidence="2 3" key="1">
    <citation type="submission" date="2018-05" db="EMBL/GenBank/DDBJ databases">
        <title>Polaribacter aquimarinus sp. nov., isolated from sediment in a sediment of sea.</title>
        <authorList>
            <person name="Lu D."/>
        </authorList>
    </citation>
    <scope>NUCLEOTIDE SEQUENCE [LARGE SCALE GENOMIC DNA]</scope>
    <source>
        <strain evidence="2 3">ZY113</strain>
    </source>
</reference>
<dbReference type="Gene3D" id="3.90.25.10">
    <property type="entry name" value="UDP-galactose 4-epimerase, domain 1"/>
    <property type="match status" value="1"/>
</dbReference>
<protein>
    <recommendedName>
        <fullName evidence="1">NmrA-like domain-containing protein</fullName>
    </recommendedName>
</protein>
<comment type="caution">
    <text evidence="2">The sequence shown here is derived from an EMBL/GenBank/DDBJ whole genome shotgun (WGS) entry which is preliminary data.</text>
</comment>
<organism evidence="2 3">
    <name type="scientific">Polaribacter aquimarinus</name>
    <dbReference type="NCBI Taxonomy" id="2100726"/>
    <lineage>
        <taxon>Bacteria</taxon>
        <taxon>Pseudomonadati</taxon>
        <taxon>Bacteroidota</taxon>
        <taxon>Flavobacteriia</taxon>
        <taxon>Flavobacteriales</taxon>
        <taxon>Flavobacteriaceae</taxon>
    </lineage>
</organism>
<dbReference type="PANTHER" id="PTHR43162:SF1">
    <property type="entry name" value="PRESTALK A DIFFERENTIATION PROTEIN A"/>
    <property type="match status" value="1"/>
</dbReference>
<gene>
    <name evidence="2" type="ORF">DIS07_07845</name>
</gene>
<name>A0A2U2J9X9_9FLAO</name>
<dbReference type="InterPro" id="IPR051604">
    <property type="entry name" value="Ergot_Alk_Oxidoreductase"/>
</dbReference>
<dbReference type="OrthoDB" id="2149806at2"/>
<accession>A0A2U2J9X9</accession>
<dbReference type="InterPro" id="IPR008030">
    <property type="entry name" value="NmrA-like"/>
</dbReference>
<dbReference type="CDD" id="cd05269">
    <property type="entry name" value="TMR_SDR_a"/>
    <property type="match status" value="1"/>
</dbReference>
<sequence length="267" mass="30337">MILVTGSTGTFGSAVLNKLQERKIENREVSRDIFDWNKPETFESILKGIEKVFLIAPPNFIDFDKKVEVFINEAKKSNVKFILFSSLYGADKTQENSFGKTERIVSECGINYTIVRPNFIFQNFITYDIEAIKNGKIYLPTKNSKTAYIDVNDVAIASCTILENPENHLSKEYTLTGSESLSHEQFAEIFSNILGKEVINIAPSNDEYKDTLLSYNLPQELVNFMGYLYSAIEAGNFTNTTNDYELVTGKKPITAKEFMELNRSEFI</sequence>
<dbReference type="PANTHER" id="PTHR43162">
    <property type="match status" value="1"/>
</dbReference>
<evidence type="ECO:0000259" key="1">
    <source>
        <dbReference type="Pfam" id="PF05368"/>
    </source>
</evidence>
<keyword evidence="3" id="KW-1185">Reference proteome</keyword>
<proteinExistence type="predicted"/>
<dbReference type="RefSeq" id="WP_109404693.1">
    <property type="nucleotide sequence ID" value="NZ_QFFG01000003.1"/>
</dbReference>
<dbReference type="InterPro" id="IPR036291">
    <property type="entry name" value="NAD(P)-bd_dom_sf"/>
</dbReference>
<dbReference type="AlphaFoldDB" id="A0A2U2J9X9"/>
<evidence type="ECO:0000313" key="3">
    <source>
        <dbReference type="Proteomes" id="UP000245670"/>
    </source>
</evidence>
<dbReference type="Pfam" id="PF05368">
    <property type="entry name" value="NmrA"/>
    <property type="match status" value="1"/>
</dbReference>